<keyword evidence="4" id="KW-0547">Nucleotide-binding</keyword>
<evidence type="ECO:0000313" key="8">
    <source>
        <dbReference type="EMBL" id="KAF1814187.1"/>
    </source>
</evidence>
<dbReference type="InterPro" id="IPR000407">
    <property type="entry name" value="GDA1_CD39_NTPase"/>
</dbReference>
<feature type="active site" description="Proton acceptor" evidence="3">
    <location>
        <position position="144"/>
    </location>
</feature>
<keyword evidence="9" id="KW-1185">Reference proteome</keyword>
<feature type="binding site" evidence="4">
    <location>
        <begin position="181"/>
        <end position="185"/>
    </location>
    <ligand>
        <name>ATP</name>
        <dbReference type="ChEBI" id="CHEBI:30616"/>
    </ligand>
</feature>
<accession>A0A6G1G7Z0</accession>
<dbReference type="GO" id="GO:0045134">
    <property type="term" value="F:UDP phosphatase activity"/>
    <property type="evidence" value="ECO:0007669"/>
    <property type="project" value="TreeGrafter"/>
</dbReference>
<gene>
    <name evidence="8 10" type="ORF">P152DRAFT_263422</name>
</gene>
<feature type="compositionally biased region" description="Low complexity" evidence="6">
    <location>
        <begin position="509"/>
        <end position="524"/>
    </location>
</feature>
<protein>
    <recommendedName>
        <fullName evidence="11">Nucleoside diphosphatase</fullName>
    </recommendedName>
</protein>
<dbReference type="GO" id="GO:0017111">
    <property type="term" value="F:ribonucleoside triphosphate phosphatase activity"/>
    <property type="evidence" value="ECO:0007669"/>
    <property type="project" value="TreeGrafter"/>
</dbReference>
<comment type="similarity">
    <text evidence="1 5">Belongs to the GDA1/CD39 NTPase family.</text>
</comment>
<dbReference type="OrthoDB" id="6372431at2759"/>
<keyword evidence="7" id="KW-0812">Transmembrane</keyword>
<dbReference type="GO" id="GO:0006256">
    <property type="term" value="P:UDP catabolic process"/>
    <property type="evidence" value="ECO:0007669"/>
    <property type="project" value="TreeGrafter"/>
</dbReference>
<evidence type="ECO:0000256" key="2">
    <source>
        <dbReference type="ARBA" id="ARBA00022801"/>
    </source>
</evidence>
<evidence type="ECO:0000256" key="3">
    <source>
        <dbReference type="PIRSR" id="PIRSR600407-1"/>
    </source>
</evidence>
<proteinExistence type="inferred from homology"/>
<sequence length="650" mass="72266">MGKWSYGVILDAGSSGTRLHVYKWLKPDKARAKANAKDLRSLPRLETRKDWTVKKKPGISTFNDKPEEVGGYLEELFSHALNIVEKDEVANTPIFLLATAGMRLLQPYEQSAILKEVCAYAQSHTNFHLPDCDIHIQIIPGETEGLYGWIAANYLLQSFDEPEHHDHGKDHHTYGFLDMGGASAQIAFAPNTTEAEKHANDLTLLRLRTMDGLPQEYRVFVTTWLEFGVNKARERYVNKLLDYTEHKLAEVPDPCLPQGLNVTTQGKPITEGSEEWLGRKPHLLGTGIFSECLHATYPLLEKDAPCPDKPCLVHGVHTPALDFDVNHFVGVSEYWHTTHQVFEMAHTDRGYDFKSYQAMVDQFCSQPWGAIQSGQVGKQWGKKVDEETAREVCFKASWLINMLHEGIGVPRVGIEQSSHNTTLKHSKSKGDKHGLSASSKSTTDYVDPFQAVDKIDGVEVSWTLGKMILYASSQVPPAPKAMTDPYLVGFGPNKLNVETTPDWHPAGGSSLPSHPSSSTNHTTSPLPPKDRPDPLSTDSPRRIPGLLLFALILLLATYLLLGRTRRSSLLAKLRRAPPPPTKRHRAGPLKLVTQVFGSHRDPRYERVAATDLDDPAAFELGDVEEAYSDESPVSASAMRPSIFGGVMIEY</sequence>
<keyword evidence="4" id="KW-0067">ATP-binding</keyword>
<reference evidence="10" key="3">
    <citation type="submission" date="2025-04" db="UniProtKB">
        <authorList>
            <consortium name="RefSeq"/>
        </authorList>
    </citation>
    <scope>IDENTIFICATION</scope>
    <source>
        <strain evidence="10">CBS 781.70</strain>
    </source>
</reference>
<dbReference type="CDD" id="cd24039">
    <property type="entry name" value="ASKHA_NBD_YND1-like"/>
    <property type="match status" value="1"/>
</dbReference>
<dbReference type="GO" id="GO:0046036">
    <property type="term" value="P:CTP metabolic process"/>
    <property type="evidence" value="ECO:0007669"/>
    <property type="project" value="TreeGrafter"/>
</dbReference>
<keyword evidence="7" id="KW-0472">Membrane</keyword>
<reference evidence="8 10" key="1">
    <citation type="submission" date="2020-01" db="EMBL/GenBank/DDBJ databases">
        <authorList>
            <consortium name="DOE Joint Genome Institute"/>
            <person name="Haridas S."/>
            <person name="Albert R."/>
            <person name="Binder M."/>
            <person name="Bloem J."/>
            <person name="Labutti K."/>
            <person name="Salamov A."/>
            <person name="Andreopoulos B."/>
            <person name="Baker S.E."/>
            <person name="Barry K."/>
            <person name="Bills G."/>
            <person name="Bluhm B.H."/>
            <person name="Cannon C."/>
            <person name="Castanera R."/>
            <person name="Culley D.E."/>
            <person name="Daum C."/>
            <person name="Ezra D."/>
            <person name="Gonzalez J.B."/>
            <person name="Henrissat B."/>
            <person name="Kuo A."/>
            <person name="Liang C."/>
            <person name="Lipzen A."/>
            <person name="Lutzoni F."/>
            <person name="Magnuson J."/>
            <person name="Mondo S."/>
            <person name="Nolan M."/>
            <person name="Ohm R."/>
            <person name="Pangilinan J."/>
            <person name="Park H.-J."/>
            <person name="Ramirez L."/>
            <person name="Alfaro M."/>
            <person name="Sun H."/>
            <person name="Tritt A."/>
            <person name="Yoshinaga Y."/>
            <person name="Zwiers L.-H."/>
            <person name="Turgeon B.G."/>
            <person name="Goodwin S.B."/>
            <person name="Spatafora J.W."/>
            <person name="Crous P.W."/>
            <person name="Grigoriev I.V."/>
        </authorList>
    </citation>
    <scope>NUCLEOTIDE SEQUENCE</scope>
    <source>
        <strain evidence="8 10">CBS 781.70</strain>
    </source>
</reference>
<name>A0A6G1G7Z0_9PEZI</name>
<dbReference type="Gene3D" id="3.30.420.40">
    <property type="match status" value="1"/>
</dbReference>
<dbReference type="GO" id="GO:0005794">
    <property type="term" value="C:Golgi apparatus"/>
    <property type="evidence" value="ECO:0007669"/>
    <property type="project" value="UniProtKB-ARBA"/>
</dbReference>
<evidence type="ECO:0000256" key="6">
    <source>
        <dbReference type="SAM" id="MobiDB-lite"/>
    </source>
</evidence>
<dbReference type="EMBL" id="ML975153">
    <property type="protein sequence ID" value="KAF1814187.1"/>
    <property type="molecule type" value="Genomic_DNA"/>
</dbReference>
<reference evidence="10" key="2">
    <citation type="submission" date="2020-04" db="EMBL/GenBank/DDBJ databases">
        <authorList>
            <consortium name="NCBI Genome Project"/>
        </authorList>
    </citation>
    <scope>NUCLEOTIDE SEQUENCE</scope>
    <source>
        <strain evidence="10">CBS 781.70</strain>
    </source>
</reference>
<dbReference type="PROSITE" id="PS01238">
    <property type="entry name" value="GDA1_CD39_NTPASE"/>
    <property type="match status" value="1"/>
</dbReference>
<dbReference type="GO" id="GO:0004382">
    <property type="term" value="F:GDP phosphatase activity"/>
    <property type="evidence" value="ECO:0007669"/>
    <property type="project" value="TreeGrafter"/>
</dbReference>
<keyword evidence="2 5" id="KW-0378">Hydrolase</keyword>
<feature type="transmembrane region" description="Helical" evidence="7">
    <location>
        <begin position="543"/>
        <end position="561"/>
    </location>
</feature>
<dbReference type="Gene3D" id="3.30.420.150">
    <property type="entry name" value="Exopolyphosphatase. Domain 2"/>
    <property type="match status" value="1"/>
</dbReference>
<evidence type="ECO:0000256" key="4">
    <source>
        <dbReference type="PIRSR" id="PIRSR600407-2"/>
    </source>
</evidence>
<dbReference type="GeneID" id="54415379"/>
<feature type="region of interest" description="Disordered" evidence="6">
    <location>
        <begin position="498"/>
        <end position="538"/>
    </location>
</feature>
<evidence type="ECO:0000313" key="9">
    <source>
        <dbReference type="Proteomes" id="UP000504638"/>
    </source>
</evidence>
<dbReference type="GO" id="GO:0016020">
    <property type="term" value="C:membrane"/>
    <property type="evidence" value="ECO:0007669"/>
    <property type="project" value="TreeGrafter"/>
</dbReference>
<evidence type="ECO:0000256" key="1">
    <source>
        <dbReference type="ARBA" id="ARBA00009283"/>
    </source>
</evidence>
<evidence type="ECO:0000256" key="5">
    <source>
        <dbReference type="RuleBase" id="RU003833"/>
    </source>
</evidence>
<organism evidence="8">
    <name type="scientific">Eremomyces bilateralis CBS 781.70</name>
    <dbReference type="NCBI Taxonomy" id="1392243"/>
    <lineage>
        <taxon>Eukaryota</taxon>
        <taxon>Fungi</taxon>
        <taxon>Dikarya</taxon>
        <taxon>Ascomycota</taxon>
        <taxon>Pezizomycotina</taxon>
        <taxon>Dothideomycetes</taxon>
        <taxon>Dothideomycetes incertae sedis</taxon>
        <taxon>Eremomycetales</taxon>
        <taxon>Eremomycetaceae</taxon>
        <taxon>Eremomyces</taxon>
    </lineage>
</organism>
<evidence type="ECO:0008006" key="11">
    <source>
        <dbReference type="Google" id="ProtNLM"/>
    </source>
</evidence>
<dbReference type="AlphaFoldDB" id="A0A6G1G7Z0"/>
<dbReference type="Pfam" id="PF01150">
    <property type="entry name" value="GDA1_CD39"/>
    <property type="match status" value="1"/>
</dbReference>
<dbReference type="Proteomes" id="UP000504638">
    <property type="component" value="Unplaced"/>
</dbReference>
<dbReference type="PANTHER" id="PTHR11782:SF121">
    <property type="entry name" value="NUCLEOSIDE-DIPHOSPHATASE MIG-23"/>
    <property type="match status" value="1"/>
</dbReference>
<dbReference type="PANTHER" id="PTHR11782">
    <property type="entry name" value="ADENOSINE/GUANOSINE DIPHOSPHATASE"/>
    <property type="match status" value="1"/>
</dbReference>
<dbReference type="GO" id="GO:0005524">
    <property type="term" value="F:ATP binding"/>
    <property type="evidence" value="ECO:0007669"/>
    <property type="project" value="UniProtKB-KW"/>
</dbReference>
<feature type="region of interest" description="Disordered" evidence="6">
    <location>
        <begin position="418"/>
        <end position="442"/>
    </location>
</feature>
<evidence type="ECO:0000256" key="7">
    <source>
        <dbReference type="SAM" id="Phobius"/>
    </source>
</evidence>
<evidence type="ECO:0000313" key="10">
    <source>
        <dbReference type="RefSeq" id="XP_033535818.1"/>
    </source>
</evidence>
<keyword evidence="7" id="KW-1133">Transmembrane helix</keyword>
<dbReference type="RefSeq" id="XP_033535818.1">
    <property type="nucleotide sequence ID" value="XM_033674809.1"/>
</dbReference>